<dbReference type="EMBL" id="BMJJ01000012">
    <property type="protein sequence ID" value="GGD34639.1"/>
    <property type="molecule type" value="Genomic_DNA"/>
</dbReference>
<reference evidence="1" key="1">
    <citation type="journal article" date="2014" name="Int. J. Syst. Evol. Microbiol.">
        <title>Complete genome sequence of Corynebacterium casei LMG S-19264T (=DSM 44701T), isolated from a smear-ripened cheese.</title>
        <authorList>
            <consortium name="US DOE Joint Genome Institute (JGI-PGF)"/>
            <person name="Walter F."/>
            <person name="Albersmeier A."/>
            <person name="Kalinowski J."/>
            <person name="Ruckert C."/>
        </authorList>
    </citation>
    <scope>NUCLEOTIDE SEQUENCE</scope>
    <source>
        <strain evidence="1">CGMCC 1.15493</strain>
    </source>
</reference>
<dbReference type="AlphaFoldDB" id="A0A916Y929"/>
<gene>
    <name evidence="1" type="ORF">GCM10011335_42090</name>
</gene>
<dbReference type="RefSeq" id="WP_188854431.1">
    <property type="nucleotide sequence ID" value="NZ_BMJJ01000012.1"/>
</dbReference>
<dbReference type="Proteomes" id="UP000613160">
    <property type="component" value="Unassembled WGS sequence"/>
</dbReference>
<name>A0A916Y929_9HYPH</name>
<evidence type="ECO:0000313" key="1">
    <source>
        <dbReference type="EMBL" id="GGD34639.1"/>
    </source>
</evidence>
<sequence length="92" mass="10009">MTYSWGHDEVDFSGEYNFSSDIDISFDSDVNITSDVDVDYSFDVCVDVEGNSAVFNLDVQSYGDDGAVELNLVVFTNEDYASITASGFSVTG</sequence>
<evidence type="ECO:0000313" key="2">
    <source>
        <dbReference type="Proteomes" id="UP000613160"/>
    </source>
</evidence>
<organism evidence="1 2">
    <name type="scientific">Aureimonas glaciei</name>
    <dbReference type="NCBI Taxonomy" id="1776957"/>
    <lineage>
        <taxon>Bacteria</taxon>
        <taxon>Pseudomonadati</taxon>
        <taxon>Pseudomonadota</taxon>
        <taxon>Alphaproteobacteria</taxon>
        <taxon>Hyphomicrobiales</taxon>
        <taxon>Aurantimonadaceae</taxon>
        <taxon>Aureimonas</taxon>
    </lineage>
</organism>
<accession>A0A916Y929</accession>
<proteinExistence type="predicted"/>
<protein>
    <submittedName>
        <fullName evidence="1">Uncharacterized protein</fullName>
    </submittedName>
</protein>
<comment type="caution">
    <text evidence="1">The sequence shown here is derived from an EMBL/GenBank/DDBJ whole genome shotgun (WGS) entry which is preliminary data.</text>
</comment>
<keyword evidence="2" id="KW-1185">Reference proteome</keyword>
<reference evidence="1" key="2">
    <citation type="submission" date="2020-09" db="EMBL/GenBank/DDBJ databases">
        <authorList>
            <person name="Sun Q."/>
            <person name="Zhou Y."/>
        </authorList>
    </citation>
    <scope>NUCLEOTIDE SEQUENCE</scope>
    <source>
        <strain evidence="1">CGMCC 1.15493</strain>
    </source>
</reference>